<reference evidence="3 4" key="1">
    <citation type="submission" date="2023-10" db="EMBL/GenBank/DDBJ databases">
        <title>Chromosome-scale genome assembly provides insights into flower coloration mechanisms of Canna indica.</title>
        <authorList>
            <person name="Li C."/>
        </authorList>
    </citation>
    <scope>NUCLEOTIDE SEQUENCE [LARGE SCALE GENOMIC DNA]</scope>
    <source>
        <tissue evidence="3">Flower</tissue>
    </source>
</reference>
<dbReference type="SMART" id="SM00240">
    <property type="entry name" value="FHA"/>
    <property type="match status" value="1"/>
</dbReference>
<evidence type="ECO:0000313" key="4">
    <source>
        <dbReference type="Proteomes" id="UP001327560"/>
    </source>
</evidence>
<feature type="region of interest" description="Disordered" evidence="1">
    <location>
        <begin position="113"/>
        <end position="173"/>
    </location>
</feature>
<feature type="compositionally biased region" description="Basic and acidic residues" evidence="1">
    <location>
        <begin position="113"/>
        <end position="126"/>
    </location>
</feature>
<dbReference type="Pfam" id="PF00498">
    <property type="entry name" value="FHA"/>
    <property type="match status" value="1"/>
</dbReference>
<dbReference type="PANTHER" id="PTHR23308">
    <property type="entry name" value="NUCLEAR INHIBITOR OF PROTEIN PHOSPHATASE-1"/>
    <property type="match status" value="1"/>
</dbReference>
<dbReference type="EMBL" id="CP136892">
    <property type="protein sequence ID" value="WOL00280.1"/>
    <property type="molecule type" value="Genomic_DNA"/>
</dbReference>
<dbReference type="PROSITE" id="PS50006">
    <property type="entry name" value="FHA_DOMAIN"/>
    <property type="match status" value="1"/>
</dbReference>
<accession>A0AAQ3K1I7</accession>
<protein>
    <recommendedName>
        <fullName evidence="2">FHA domain-containing protein</fullName>
    </recommendedName>
</protein>
<dbReference type="AlphaFoldDB" id="A0AAQ3K1I7"/>
<sequence length="385" mass="41743">MENPSLRLTVEKGPRKGEALDCKPGAVSRVGRVIKGNHFAVRDPGVSQKHLTFQFLPDVSRWSVSDLDTSNGTFVNDNKIPPTAPFPLSDGDVIKVGESTAISVKILATERRDVDEGHVEEEKESNGARPRRGRARKGAPPLPVVEESAADVGDGVSVRKGKGRPKRGAAVPKKDEVLEPPVVEESSEMGTKMVAVEKRRGLGRRPATRSTTAKVFQDEEEMEDPHDSVQVVSSNAVEVVDAFEIATISKDEEEMVDPNDAVQVADFKAVEDVEAVEIGDAVGSHATMEAASDFKAVENVETVEIGDAIVGSDAAKEAADSEQEEMAVEKEVVEDMENMTLGEWFDRMEKALPLMINDVAEEIIASLRDKAQQFDKFIAKSSASH</sequence>
<dbReference type="SUPFAM" id="SSF49879">
    <property type="entry name" value="SMAD/FHA domain"/>
    <property type="match status" value="1"/>
</dbReference>
<feature type="domain" description="FHA" evidence="2">
    <location>
        <begin position="28"/>
        <end position="80"/>
    </location>
</feature>
<evidence type="ECO:0000259" key="2">
    <source>
        <dbReference type="PROSITE" id="PS50006"/>
    </source>
</evidence>
<dbReference type="Gene3D" id="2.60.200.20">
    <property type="match status" value="1"/>
</dbReference>
<dbReference type="Proteomes" id="UP001327560">
    <property type="component" value="Chromosome 3"/>
</dbReference>
<organism evidence="3 4">
    <name type="scientific">Canna indica</name>
    <name type="common">Indian-shot</name>
    <dbReference type="NCBI Taxonomy" id="4628"/>
    <lineage>
        <taxon>Eukaryota</taxon>
        <taxon>Viridiplantae</taxon>
        <taxon>Streptophyta</taxon>
        <taxon>Embryophyta</taxon>
        <taxon>Tracheophyta</taxon>
        <taxon>Spermatophyta</taxon>
        <taxon>Magnoliopsida</taxon>
        <taxon>Liliopsida</taxon>
        <taxon>Zingiberales</taxon>
        <taxon>Cannaceae</taxon>
        <taxon>Canna</taxon>
    </lineage>
</organism>
<evidence type="ECO:0000313" key="3">
    <source>
        <dbReference type="EMBL" id="WOL00280.1"/>
    </source>
</evidence>
<evidence type="ECO:0000256" key="1">
    <source>
        <dbReference type="SAM" id="MobiDB-lite"/>
    </source>
</evidence>
<dbReference type="InterPro" id="IPR050923">
    <property type="entry name" value="Cell_Proc_Reg/RNA_Proc"/>
</dbReference>
<gene>
    <name evidence="3" type="ORF">Cni_G08993</name>
</gene>
<dbReference type="InterPro" id="IPR008984">
    <property type="entry name" value="SMAD_FHA_dom_sf"/>
</dbReference>
<dbReference type="InterPro" id="IPR000253">
    <property type="entry name" value="FHA_dom"/>
</dbReference>
<name>A0AAQ3K1I7_9LILI</name>
<proteinExistence type="predicted"/>
<keyword evidence="4" id="KW-1185">Reference proteome</keyword>